<feature type="domain" description="AMP-binding enzyme C-terminal" evidence="2">
    <location>
        <begin position="483"/>
        <end position="561"/>
    </location>
</feature>
<dbReference type="Pfam" id="PF13193">
    <property type="entry name" value="AMP-binding_C"/>
    <property type="match status" value="1"/>
</dbReference>
<dbReference type="InterPro" id="IPR000873">
    <property type="entry name" value="AMP-dep_synth/lig_dom"/>
</dbReference>
<gene>
    <name evidence="3" type="ORF">SmJEL517_g04694</name>
</gene>
<comment type="caution">
    <text evidence="3">The sequence shown here is derived from an EMBL/GenBank/DDBJ whole genome shotgun (WGS) entry which is preliminary data.</text>
</comment>
<reference evidence="3 4" key="1">
    <citation type="journal article" date="2019" name="Sci. Rep.">
        <title>Comparative genomics of chytrid fungi reveal insights into the obligate biotrophic and pathogenic lifestyle of Synchytrium endobioticum.</title>
        <authorList>
            <person name="van de Vossenberg B.T.L.H."/>
            <person name="Warris S."/>
            <person name="Nguyen H.D.T."/>
            <person name="van Gent-Pelzer M.P.E."/>
            <person name="Joly D.L."/>
            <person name="van de Geest H.C."/>
            <person name="Bonants P.J.M."/>
            <person name="Smith D.S."/>
            <person name="Levesque C.A."/>
            <person name="van der Lee T.A.J."/>
        </authorList>
    </citation>
    <scope>NUCLEOTIDE SEQUENCE [LARGE SCALE GENOMIC DNA]</scope>
    <source>
        <strain evidence="3 4">JEL517</strain>
    </source>
</reference>
<evidence type="ECO:0000259" key="1">
    <source>
        <dbReference type="Pfam" id="PF00501"/>
    </source>
</evidence>
<dbReference type="EMBL" id="QEAO01000034">
    <property type="protein sequence ID" value="TPX32149.1"/>
    <property type="molecule type" value="Genomic_DNA"/>
</dbReference>
<dbReference type="GeneID" id="42005919"/>
<dbReference type="Gene3D" id="3.40.50.980">
    <property type="match status" value="2"/>
</dbReference>
<dbReference type="Proteomes" id="UP000319731">
    <property type="component" value="Unassembled WGS sequence"/>
</dbReference>
<accession>A0A507BZ50</accession>
<protein>
    <recommendedName>
        <fullName evidence="5">AMP-dependent synthetase/ligase domain-containing protein</fullName>
    </recommendedName>
</protein>
<evidence type="ECO:0000259" key="2">
    <source>
        <dbReference type="Pfam" id="PF13193"/>
    </source>
</evidence>
<dbReference type="OrthoDB" id="10253115at2759"/>
<dbReference type="Gene3D" id="3.30.300.30">
    <property type="match status" value="1"/>
</dbReference>
<organism evidence="3 4">
    <name type="scientific">Synchytrium microbalum</name>
    <dbReference type="NCBI Taxonomy" id="1806994"/>
    <lineage>
        <taxon>Eukaryota</taxon>
        <taxon>Fungi</taxon>
        <taxon>Fungi incertae sedis</taxon>
        <taxon>Chytridiomycota</taxon>
        <taxon>Chytridiomycota incertae sedis</taxon>
        <taxon>Chytridiomycetes</taxon>
        <taxon>Synchytriales</taxon>
        <taxon>Synchytriaceae</taxon>
        <taxon>Synchytrium</taxon>
    </lineage>
</organism>
<evidence type="ECO:0008006" key="5">
    <source>
        <dbReference type="Google" id="ProtNLM"/>
    </source>
</evidence>
<dbReference type="Gene3D" id="2.30.38.10">
    <property type="entry name" value="Luciferase, Domain 3"/>
    <property type="match status" value="1"/>
</dbReference>
<keyword evidence="4" id="KW-1185">Reference proteome</keyword>
<name>A0A507BZ50_9FUNG</name>
<dbReference type="RefSeq" id="XP_031023411.1">
    <property type="nucleotide sequence ID" value="XM_031170622.1"/>
</dbReference>
<evidence type="ECO:0000313" key="3">
    <source>
        <dbReference type="EMBL" id="TPX32149.1"/>
    </source>
</evidence>
<dbReference type="SUPFAM" id="SSF56801">
    <property type="entry name" value="Acetyl-CoA synthetase-like"/>
    <property type="match status" value="1"/>
</dbReference>
<dbReference type="InterPro" id="IPR025110">
    <property type="entry name" value="AMP-bd_C"/>
</dbReference>
<evidence type="ECO:0000313" key="4">
    <source>
        <dbReference type="Proteomes" id="UP000319731"/>
    </source>
</evidence>
<dbReference type="PANTHER" id="PTHR24096">
    <property type="entry name" value="LONG-CHAIN-FATTY-ACID--COA LIGASE"/>
    <property type="match status" value="1"/>
</dbReference>
<proteinExistence type="predicted"/>
<feature type="domain" description="AMP-dependent synthetase/ligase" evidence="1">
    <location>
        <begin position="54"/>
        <end position="432"/>
    </location>
</feature>
<dbReference type="Pfam" id="PF00501">
    <property type="entry name" value="AMP-binding"/>
    <property type="match status" value="1"/>
</dbReference>
<sequence length="583" mass="64325">MVGLSIAQAHAALTAPGAPFELEDITVEQYGRTQHYKVWKNAPKTIRDIWAATLQFKDREYIVYEDERWTYAQCHRETSRYAHVLMNNLGVKKGDRVAILMRNYPQWLLSWWGISLTGAIITSCNSWLSVEEQVYCLTDVKAKIVLCDYERAEALMTMRDELKKGGVEHIVVARGDKAPAGCLLLNDFLKNAPADPAWPTVQIERDDDATILFTSGTTGKPKGAIAAQRTAGVNMINNFLVPVRDLLRKGEPIPTPDASIQKTTLMPVPLFHVTGSHAIMMPATIMGNKMVLMFKWDAGQALKLIEREKVSAMGGVPAMGWQLFEHPDFDKYDLSSIEGASFGGAPVPSQLGDRVKKSMPTILSGQGYGSTEASGVVTGNLGYDYVRKPTSIGVPAPGTEVKIVNPETGKEVAPGESGELWSRSGQTIKGYYNKKEATESTFTPEGWYKSGDIARMDEEGFFYIMDRVKDIVIRGGENITCIEVEDALYSHEAVMDCAVMGIPHRVLGEEVIAAVQIKEGHRGKVAAADLIKHVKAKLASFKVPIYIRLDNEPLPRNANGKILKREMKADLIKDALKSLGPRL</sequence>
<dbReference type="PROSITE" id="PS00455">
    <property type="entry name" value="AMP_BINDING"/>
    <property type="match status" value="1"/>
</dbReference>
<dbReference type="GO" id="GO:0016405">
    <property type="term" value="F:CoA-ligase activity"/>
    <property type="evidence" value="ECO:0007669"/>
    <property type="project" value="TreeGrafter"/>
</dbReference>
<dbReference type="PANTHER" id="PTHR24096:SF393">
    <property type="entry name" value="LIGASE, PUTATIVE-RELATED"/>
    <property type="match status" value="1"/>
</dbReference>
<dbReference type="GO" id="GO:0019748">
    <property type="term" value="P:secondary metabolic process"/>
    <property type="evidence" value="ECO:0007669"/>
    <property type="project" value="TreeGrafter"/>
</dbReference>
<dbReference type="InterPro" id="IPR020845">
    <property type="entry name" value="AMP-binding_CS"/>
</dbReference>
<dbReference type="AlphaFoldDB" id="A0A507BZ50"/>
<dbReference type="STRING" id="1806994.A0A507BZ50"/>
<dbReference type="InterPro" id="IPR045851">
    <property type="entry name" value="AMP-bd_C_sf"/>
</dbReference>